<dbReference type="Proteomes" id="UP001158045">
    <property type="component" value="Unassembled WGS sequence"/>
</dbReference>
<evidence type="ECO:0000313" key="3">
    <source>
        <dbReference type="Proteomes" id="UP001158045"/>
    </source>
</evidence>
<evidence type="ECO:0000313" key="2">
    <source>
        <dbReference type="EMBL" id="MDH8678912.1"/>
    </source>
</evidence>
<dbReference type="SUPFAM" id="SSF55729">
    <property type="entry name" value="Acyl-CoA N-acyltransferases (Nat)"/>
    <property type="match status" value="1"/>
</dbReference>
<dbReference type="InterPro" id="IPR016181">
    <property type="entry name" value="Acyl_CoA_acyltransferase"/>
</dbReference>
<dbReference type="GO" id="GO:0016746">
    <property type="term" value="F:acyltransferase activity"/>
    <property type="evidence" value="ECO:0007669"/>
    <property type="project" value="UniProtKB-KW"/>
</dbReference>
<protein>
    <submittedName>
        <fullName evidence="2">GNAT family N-acetyltransferase</fullName>
        <ecNumber evidence="2">2.3.1.-</ecNumber>
    </submittedName>
</protein>
<dbReference type="EC" id="2.3.1.-" evidence="2"/>
<keyword evidence="2" id="KW-0808">Transferase</keyword>
<dbReference type="Pfam" id="PF08445">
    <property type="entry name" value="FR47"/>
    <property type="match status" value="1"/>
</dbReference>
<dbReference type="Gene3D" id="3.40.630.30">
    <property type="match status" value="1"/>
</dbReference>
<dbReference type="RefSeq" id="WP_281094805.1">
    <property type="nucleotide sequence ID" value="NZ_JARYZI010000008.1"/>
</dbReference>
<sequence length="276" mass="31475">MFIKLEEMHIPQLAAYVSSCGDETIYLLKPLELLKNQEAQGVFYGYMEEDTLIGVFYFSAKRVMSLHCKNPRILGNLDLLKAIKFHKPKFVKGTSPMVDGIYKLICRTVSSTSESMATLMGFESDHLSIKASNEIDLVTGSNKLVDELLNDLKFFIDVETHFGRQVKAINDIVKEFKELIAQDNYLLGVIGHEIVAQGMIEDETEHMGILSGIYVSPKYRKRGFGEVISSELTKILLERHKKPYLFVKDNNPNARALYDRIGYKVIKSYKLLTIEY</sequence>
<proteinExistence type="predicted"/>
<dbReference type="PROSITE" id="PS51186">
    <property type="entry name" value="GNAT"/>
    <property type="match status" value="1"/>
</dbReference>
<accession>A0ABT6NET4</accession>
<dbReference type="InterPro" id="IPR013653">
    <property type="entry name" value="GCN5-like_dom"/>
</dbReference>
<dbReference type="CDD" id="cd04301">
    <property type="entry name" value="NAT_SF"/>
    <property type="match status" value="1"/>
</dbReference>
<organism evidence="2 3">
    <name type="scientific">Fusibacter bizertensis</name>
    <dbReference type="NCBI Taxonomy" id="1488331"/>
    <lineage>
        <taxon>Bacteria</taxon>
        <taxon>Bacillati</taxon>
        <taxon>Bacillota</taxon>
        <taxon>Clostridia</taxon>
        <taxon>Eubacteriales</taxon>
        <taxon>Eubacteriales Family XII. Incertae Sedis</taxon>
        <taxon>Fusibacter</taxon>
    </lineage>
</organism>
<evidence type="ECO:0000259" key="1">
    <source>
        <dbReference type="PROSITE" id="PS51186"/>
    </source>
</evidence>
<feature type="domain" description="N-acetyltransferase" evidence="1">
    <location>
        <begin position="143"/>
        <end position="276"/>
    </location>
</feature>
<keyword evidence="3" id="KW-1185">Reference proteome</keyword>
<gene>
    <name evidence="2" type="ORF">QE109_12170</name>
</gene>
<reference evidence="2 3" key="1">
    <citation type="submission" date="2023-04" db="EMBL/GenBank/DDBJ databases">
        <title>Fusibacter bizertensis strain WBS, isolated from littoral bottom sediments of the Arctic seas - biochemical and genomic analysis.</title>
        <authorList>
            <person name="Brioukhanov A.L."/>
        </authorList>
    </citation>
    <scope>NUCLEOTIDE SEQUENCE [LARGE SCALE GENOMIC DNA]</scope>
    <source>
        <strain evidence="2 3">WBS</strain>
    </source>
</reference>
<comment type="caution">
    <text evidence="2">The sequence shown here is derived from an EMBL/GenBank/DDBJ whole genome shotgun (WGS) entry which is preliminary data.</text>
</comment>
<name>A0ABT6NET4_9FIRM</name>
<dbReference type="InterPro" id="IPR000182">
    <property type="entry name" value="GNAT_dom"/>
</dbReference>
<keyword evidence="2" id="KW-0012">Acyltransferase</keyword>
<dbReference type="EMBL" id="JARYZI010000008">
    <property type="protein sequence ID" value="MDH8678912.1"/>
    <property type="molecule type" value="Genomic_DNA"/>
</dbReference>